<dbReference type="EMBL" id="LMWL01000030">
    <property type="protein sequence ID" value="KUM95332.1"/>
    <property type="molecule type" value="Genomic_DNA"/>
</dbReference>
<name>A0A124HCS5_9ACTN</name>
<comment type="caution">
    <text evidence="2">The sequence shown here is derived from an EMBL/GenBank/DDBJ whole genome shotgun (WGS) entry which is preliminary data.</text>
</comment>
<reference evidence="2 3" key="1">
    <citation type="submission" date="2015-10" db="EMBL/GenBank/DDBJ databases">
        <title>Draft genome sequence of Streptomyces cellostaticus DSM 40189, type strain for the species Streptomyces cellostaticus.</title>
        <authorList>
            <person name="Ruckert C."/>
            <person name="Winkler A."/>
            <person name="Kalinowski J."/>
            <person name="Kampfer P."/>
            <person name="Glaeser S."/>
        </authorList>
    </citation>
    <scope>NUCLEOTIDE SEQUENCE [LARGE SCALE GENOMIC DNA]</scope>
    <source>
        <strain evidence="2 3">DSM 40189</strain>
    </source>
</reference>
<organism evidence="2 3">
    <name type="scientific">Streptomyces cellostaticus</name>
    <dbReference type="NCBI Taxonomy" id="67285"/>
    <lineage>
        <taxon>Bacteria</taxon>
        <taxon>Bacillati</taxon>
        <taxon>Actinomycetota</taxon>
        <taxon>Actinomycetes</taxon>
        <taxon>Kitasatosporales</taxon>
        <taxon>Streptomycetaceae</taxon>
        <taxon>Streptomyces</taxon>
    </lineage>
</organism>
<dbReference type="AlphaFoldDB" id="A0A124HCS5"/>
<sequence length="112" mass="11878">MRSGVPSASVPLPWAVVTWVPGDRPTVPRPRAATMSPTGRPGSSAACTPEAAHSPRPVSPRAAWPEDASAHFLQAYGQVDEPMVRRARGWAVLRSLSLLCIGRVVAAWRASG</sequence>
<proteinExistence type="predicted"/>
<gene>
    <name evidence="2" type="ORF">AQI88_17000</name>
</gene>
<protein>
    <submittedName>
        <fullName evidence="2">Uncharacterized protein</fullName>
    </submittedName>
</protein>
<dbReference type="Proteomes" id="UP000054241">
    <property type="component" value="Unassembled WGS sequence"/>
</dbReference>
<evidence type="ECO:0000313" key="2">
    <source>
        <dbReference type="EMBL" id="KUM95332.1"/>
    </source>
</evidence>
<evidence type="ECO:0000313" key="3">
    <source>
        <dbReference type="Proteomes" id="UP000054241"/>
    </source>
</evidence>
<keyword evidence="3" id="KW-1185">Reference proteome</keyword>
<accession>A0A124HCS5</accession>
<evidence type="ECO:0000256" key="1">
    <source>
        <dbReference type="SAM" id="MobiDB-lite"/>
    </source>
</evidence>
<feature type="region of interest" description="Disordered" evidence="1">
    <location>
        <begin position="23"/>
        <end position="63"/>
    </location>
</feature>
<dbReference type="STRING" id="67285.AQI88_17000"/>